<dbReference type="Gene3D" id="3.40.710.10">
    <property type="entry name" value="DD-peptidase/beta-lactamase superfamily"/>
    <property type="match status" value="1"/>
</dbReference>
<dbReference type="SUPFAM" id="SSF56601">
    <property type="entry name" value="beta-lactamase/transpeptidase-like"/>
    <property type="match status" value="1"/>
</dbReference>
<dbReference type="Proteomes" id="UP000199063">
    <property type="component" value="Unassembled WGS sequence"/>
</dbReference>
<reference evidence="3" key="1">
    <citation type="submission" date="2016-10" db="EMBL/GenBank/DDBJ databases">
        <authorList>
            <person name="Varghese N."/>
            <person name="Submissions S."/>
        </authorList>
    </citation>
    <scope>NUCLEOTIDE SEQUENCE [LARGE SCALE GENOMIC DNA]</scope>
    <source>
        <strain evidence="3">CGMCC 4.7042</strain>
    </source>
</reference>
<sequence length="295" mass="31211">MSPLLPRRAVPECVLRPGREPGTSHGHAADVFVEIGSLTKVLTGTALMRLAAAGLLDVDDPVERWLPAAPASGITLRHLMEHTSGLPRTPPGVKGLSRDPYAAFTPQALGDTLPRLDRLATSPAGRRQEYSNFGYAVLGAALASAAQRPYPELLRQHVLEPLGVADEVAVAPPADRALRAKGRFGGHRAGWTMSGAILPAGGLWATPRALAAVVSGLLVEQRLGGPSPAWQTAGRLLWHNGATRDASVFAGAFTDTGDWVLVHRLGGSPDDTDRLGLELLAEERPKEPATERSTQ</sequence>
<keyword evidence="3" id="KW-1185">Reference proteome</keyword>
<dbReference type="InterPro" id="IPR050491">
    <property type="entry name" value="AmpC-like"/>
</dbReference>
<keyword evidence="2" id="KW-0121">Carboxypeptidase</keyword>
<dbReference type="STRING" id="1196353.SAMN05444921_121115"/>
<dbReference type="InterPro" id="IPR012338">
    <property type="entry name" value="Beta-lactam/transpept-like"/>
</dbReference>
<dbReference type="GeneID" id="40832691"/>
<gene>
    <name evidence="2" type="ORF">SAMN05444921_121115</name>
</gene>
<evidence type="ECO:0000313" key="2">
    <source>
        <dbReference type="EMBL" id="SDN19550.1"/>
    </source>
</evidence>
<dbReference type="Pfam" id="PF00144">
    <property type="entry name" value="Beta-lactamase"/>
    <property type="match status" value="1"/>
</dbReference>
<dbReference type="InterPro" id="IPR001466">
    <property type="entry name" value="Beta-lactam-related"/>
</dbReference>
<dbReference type="AlphaFoldDB" id="A0A1G9ZDM7"/>
<dbReference type="PANTHER" id="PTHR46825">
    <property type="entry name" value="D-ALANYL-D-ALANINE-CARBOXYPEPTIDASE/ENDOPEPTIDASE AMPH"/>
    <property type="match status" value="1"/>
</dbReference>
<feature type="domain" description="Beta-lactamase-related" evidence="1">
    <location>
        <begin position="27"/>
        <end position="234"/>
    </location>
</feature>
<name>A0A1G9ZDM7_9ACTN</name>
<evidence type="ECO:0000313" key="3">
    <source>
        <dbReference type="Proteomes" id="UP000199063"/>
    </source>
</evidence>
<evidence type="ECO:0000259" key="1">
    <source>
        <dbReference type="Pfam" id="PF00144"/>
    </source>
</evidence>
<keyword evidence="2" id="KW-0378">Hydrolase</keyword>
<accession>A0A1G9ZDM7</accession>
<dbReference type="EMBL" id="FNHI01000021">
    <property type="protein sequence ID" value="SDN19550.1"/>
    <property type="molecule type" value="Genomic_DNA"/>
</dbReference>
<keyword evidence="2" id="KW-0645">Protease</keyword>
<proteinExistence type="predicted"/>
<protein>
    <submittedName>
        <fullName evidence="2">D-alanyl-D-alanine-carboxypeptidase / D-alanyl-D-alanine-endopeptidase</fullName>
    </submittedName>
</protein>
<dbReference type="RefSeq" id="WP_244529647.1">
    <property type="nucleotide sequence ID" value="NZ_FNHI01000021.1"/>
</dbReference>
<dbReference type="GO" id="GO:0004180">
    <property type="term" value="F:carboxypeptidase activity"/>
    <property type="evidence" value="ECO:0007669"/>
    <property type="project" value="UniProtKB-KW"/>
</dbReference>
<organism evidence="2 3">
    <name type="scientific">Streptomyces wuyuanensis</name>
    <dbReference type="NCBI Taxonomy" id="1196353"/>
    <lineage>
        <taxon>Bacteria</taxon>
        <taxon>Bacillati</taxon>
        <taxon>Actinomycetota</taxon>
        <taxon>Actinomycetes</taxon>
        <taxon>Kitasatosporales</taxon>
        <taxon>Streptomycetaceae</taxon>
        <taxon>Streptomyces</taxon>
    </lineage>
</organism>
<dbReference type="PANTHER" id="PTHR46825:SF9">
    <property type="entry name" value="BETA-LACTAMASE-RELATED DOMAIN-CONTAINING PROTEIN"/>
    <property type="match status" value="1"/>
</dbReference>